<evidence type="ECO:0000313" key="2">
    <source>
        <dbReference type="Proteomes" id="UP000199584"/>
    </source>
</evidence>
<evidence type="ECO:0000313" key="1">
    <source>
        <dbReference type="EMBL" id="SFR00496.1"/>
    </source>
</evidence>
<keyword evidence="2" id="KW-1185">Reference proteome</keyword>
<dbReference type="RefSeq" id="WP_165608179.1">
    <property type="nucleotide sequence ID" value="NZ_FOYM01000005.1"/>
</dbReference>
<reference evidence="2" key="1">
    <citation type="submission" date="2016-10" db="EMBL/GenBank/DDBJ databases">
        <authorList>
            <person name="Varghese N."/>
            <person name="Submissions S."/>
        </authorList>
    </citation>
    <scope>NUCLEOTIDE SEQUENCE [LARGE SCALE GENOMIC DNA]</scope>
    <source>
        <strain evidence="2">DSM 3669</strain>
    </source>
</reference>
<protein>
    <submittedName>
        <fullName evidence="1">Uncharacterized protein</fullName>
    </submittedName>
</protein>
<sequence length="57" mass="6392">MNNEGTWEVVWIQPFTGSQQVIHSGLDYREALDRKSEYDNNMTGFGGAVIVRGAMKS</sequence>
<gene>
    <name evidence="1" type="ORF">SAMN05660706_105119</name>
</gene>
<dbReference type="AlphaFoldDB" id="A0A1I6D4S7"/>
<proteinExistence type="predicted"/>
<organism evidence="1 2">
    <name type="scientific">Desulfoscipio geothermicus DSM 3669</name>
    <dbReference type="NCBI Taxonomy" id="1121426"/>
    <lineage>
        <taxon>Bacteria</taxon>
        <taxon>Bacillati</taxon>
        <taxon>Bacillota</taxon>
        <taxon>Clostridia</taxon>
        <taxon>Eubacteriales</taxon>
        <taxon>Desulfallaceae</taxon>
        <taxon>Desulfoscipio</taxon>
    </lineage>
</organism>
<dbReference type="EMBL" id="FOYM01000005">
    <property type="protein sequence ID" value="SFR00496.1"/>
    <property type="molecule type" value="Genomic_DNA"/>
</dbReference>
<accession>A0A1I6D4S7</accession>
<dbReference type="Proteomes" id="UP000199584">
    <property type="component" value="Unassembled WGS sequence"/>
</dbReference>
<name>A0A1I6D4S7_9FIRM</name>